<dbReference type="Gene3D" id="3.40.50.1240">
    <property type="entry name" value="Phosphoglycerate mutase-like"/>
    <property type="match status" value="1"/>
</dbReference>
<dbReference type="GO" id="GO:0004331">
    <property type="term" value="F:fructose-2,6-bisphosphate 2-phosphatase activity"/>
    <property type="evidence" value="ECO:0007669"/>
    <property type="project" value="TreeGrafter"/>
</dbReference>
<dbReference type="InterPro" id="IPR029033">
    <property type="entry name" value="His_PPase_superfam"/>
</dbReference>
<dbReference type="InterPro" id="IPR013078">
    <property type="entry name" value="His_Pase_superF_clade-1"/>
</dbReference>
<dbReference type="FunFam" id="3.40.50.300:FF:000644">
    <property type="entry name" value="GpmB, Fructose-2,6-bisphosphatase"/>
    <property type="match status" value="1"/>
</dbReference>
<feature type="binding site" evidence="4">
    <location>
        <position position="311"/>
    </location>
    <ligand>
        <name>substrate</name>
    </ligand>
</feature>
<protein>
    <recommendedName>
        <fullName evidence="5">6-phosphofructo-2-kinase domain-containing protein</fullName>
    </recommendedName>
</protein>
<dbReference type="CDD" id="cd07067">
    <property type="entry name" value="HP_PGM_like"/>
    <property type="match status" value="1"/>
</dbReference>
<dbReference type="PANTHER" id="PTHR10606">
    <property type="entry name" value="6-PHOSPHOFRUCTO-2-KINASE/FRUCTOSE-2,6-BISPHOSPHATASE"/>
    <property type="match status" value="1"/>
</dbReference>
<organism evidence="6 7">
    <name type="scientific">Lepeophtheirus salmonis</name>
    <name type="common">Salmon louse</name>
    <name type="synonym">Caligus salmonis</name>
    <dbReference type="NCBI Taxonomy" id="72036"/>
    <lineage>
        <taxon>Eukaryota</taxon>
        <taxon>Metazoa</taxon>
        <taxon>Ecdysozoa</taxon>
        <taxon>Arthropoda</taxon>
        <taxon>Crustacea</taxon>
        <taxon>Multicrustacea</taxon>
        <taxon>Hexanauplia</taxon>
        <taxon>Copepoda</taxon>
        <taxon>Siphonostomatoida</taxon>
        <taxon>Caligidae</taxon>
        <taxon>Lepeophtheirus</taxon>
    </lineage>
</organism>
<accession>A0A7R8CEX3</accession>
<dbReference type="GO" id="GO:0005524">
    <property type="term" value="F:ATP binding"/>
    <property type="evidence" value="ECO:0007669"/>
    <property type="project" value="UniProtKB-KW"/>
</dbReference>
<dbReference type="InterPro" id="IPR003094">
    <property type="entry name" value="6Pfruct_kin"/>
</dbReference>
<feature type="domain" description="6-phosphofructo-2-kinase" evidence="5">
    <location>
        <begin position="30"/>
        <end position="251"/>
    </location>
</feature>
<feature type="binding site" evidence="4">
    <location>
        <begin position="258"/>
        <end position="265"/>
    </location>
    <ligand>
        <name>substrate</name>
    </ligand>
</feature>
<evidence type="ECO:0000259" key="5">
    <source>
        <dbReference type="Pfam" id="PF01591"/>
    </source>
</evidence>
<evidence type="ECO:0000256" key="4">
    <source>
        <dbReference type="PIRSR" id="PIRSR613078-2"/>
    </source>
</evidence>
<dbReference type="OrthoDB" id="267323at2759"/>
<evidence type="ECO:0000313" key="7">
    <source>
        <dbReference type="Proteomes" id="UP000675881"/>
    </source>
</evidence>
<keyword evidence="3" id="KW-0067">ATP-binding</keyword>
<gene>
    <name evidence="6" type="ORF">LSAA_3094</name>
</gene>
<dbReference type="Pfam" id="PF01591">
    <property type="entry name" value="6PF2K"/>
    <property type="match status" value="1"/>
</dbReference>
<dbReference type="InterPro" id="IPR027417">
    <property type="entry name" value="P-loop_NTPase"/>
</dbReference>
<reference evidence="6" key="1">
    <citation type="submission" date="2021-02" db="EMBL/GenBank/DDBJ databases">
        <authorList>
            <person name="Bekaert M."/>
        </authorList>
    </citation>
    <scope>NUCLEOTIDE SEQUENCE</scope>
    <source>
        <strain evidence="6">IoA-00</strain>
    </source>
</reference>
<dbReference type="FunFam" id="3.40.50.1240:FF:000001">
    <property type="entry name" value="6-phosphofructo-2-kinase/fructose-2, 6-bisphosphatase 3 isoform 2"/>
    <property type="match status" value="1"/>
</dbReference>
<evidence type="ECO:0000256" key="1">
    <source>
        <dbReference type="ARBA" id="ARBA00008408"/>
    </source>
</evidence>
<evidence type="ECO:0000313" key="6">
    <source>
        <dbReference type="EMBL" id="CAF2800892.1"/>
    </source>
</evidence>
<sequence length="539" mass="61218">MDIGARYLRPASGVGCDPKIKEGFISNGEMMRTKYLIVMVGLPARGKTYISSKLCRYLNWIGVEAKVFNVGQYRRKATDQYRNSDFFSPTNEAAMTMRENVAKGALRDALRWLYSLGDAVIFDATNSTVERRKWVYEMAMSYSLDDSDNEIKVIFLESVCNDPKVIDSTVREVKVNGLDYVGVDMAEAQRDFSKRIQHYEKTYVKVGSVPEEAHYSYTKIIDAGEEFILHRNEGYLHARIAYWLMNTHIQPRSIYLTRHGESEYNVLGRIGGDSELTSNGRQYARLLADYFKKNVKNDKSSPKVLTSMLKRSLHTAAKMNLSPHTHRKWKLLNEIDAGICEELTYEQILQQFPEVYRARRNDKLGFRYPGGESYRDVITRLEPVIMELERSNDVLVVSHQAVIRCILAYFTDGRIADMPFIEIPLHTLIKLTPSAQGCDVSYISFDVPAVNTHHDSRKKLVCVSSLTGVDPSLNKDIPPIDYLGVPQIVVTPATPDKRCFADHIPKCRDRSTPFETNGSNGELIINGIVDGTPPKRNIV</sequence>
<dbReference type="Pfam" id="PF00300">
    <property type="entry name" value="His_Phos_1"/>
    <property type="match status" value="1"/>
</dbReference>
<dbReference type="PROSITE" id="PS00175">
    <property type="entry name" value="PG_MUTASE"/>
    <property type="match status" value="1"/>
</dbReference>
<comment type="similarity">
    <text evidence="1">In the C-terminal section; belongs to the phosphoglycerate mutase family.</text>
</comment>
<dbReference type="InterPro" id="IPR013079">
    <property type="entry name" value="6Phosfructo_kin"/>
</dbReference>
<dbReference type="Gene3D" id="3.40.50.300">
    <property type="entry name" value="P-loop containing nucleotide triphosphate hydrolases"/>
    <property type="match status" value="1"/>
</dbReference>
<dbReference type="InterPro" id="IPR001345">
    <property type="entry name" value="PG/BPGM_mutase_AS"/>
</dbReference>
<dbReference type="AlphaFoldDB" id="A0A7R8CEX3"/>
<name>A0A7R8CEX3_LEPSM</name>
<dbReference type="SMART" id="SM00855">
    <property type="entry name" value="PGAM"/>
    <property type="match status" value="1"/>
</dbReference>
<dbReference type="EMBL" id="HG994590">
    <property type="protein sequence ID" value="CAF2800892.1"/>
    <property type="molecule type" value="Genomic_DNA"/>
</dbReference>
<dbReference type="GO" id="GO:0003873">
    <property type="term" value="F:6-phosphofructo-2-kinase activity"/>
    <property type="evidence" value="ECO:0007669"/>
    <property type="project" value="InterPro"/>
</dbReference>
<dbReference type="SUPFAM" id="SSF52540">
    <property type="entry name" value="P-loop containing nucleoside triphosphate hydrolases"/>
    <property type="match status" value="1"/>
</dbReference>
<dbReference type="Proteomes" id="UP000675881">
    <property type="component" value="Chromosome 11"/>
</dbReference>
<keyword evidence="7" id="KW-1185">Reference proteome</keyword>
<dbReference type="SUPFAM" id="SSF53254">
    <property type="entry name" value="Phosphoglycerate mutase-like"/>
    <property type="match status" value="1"/>
</dbReference>
<evidence type="ECO:0000256" key="3">
    <source>
        <dbReference type="ARBA" id="ARBA00022840"/>
    </source>
</evidence>
<evidence type="ECO:0000256" key="2">
    <source>
        <dbReference type="ARBA" id="ARBA00022741"/>
    </source>
</evidence>
<dbReference type="GO" id="GO:0005829">
    <property type="term" value="C:cytosol"/>
    <property type="evidence" value="ECO:0007669"/>
    <property type="project" value="TreeGrafter"/>
</dbReference>
<keyword evidence="2" id="KW-0547">Nucleotide-binding</keyword>
<proteinExistence type="inferred from homology"/>
<dbReference type="GO" id="GO:0006000">
    <property type="term" value="P:fructose metabolic process"/>
    <property type="evidence" value="ECO:0007669"/>
    <property type="project" value="InterPro"/>
</dbReference>
<dbReference type="PRINTS" id="PR00991">
    <property type="entry name" value="6PFRUCTKNASE"/>
</dbReference>
<dbReference type="PANTHER" id="PTHR10606:SF44">
    <property type="entry name" value="6-PHOSPHOFRUCTO 2-KINASE_FRUCTOSE 2,6-BISPHOSPHATASE LONG FORM"/>
    <property type="match status" value="1"/>
</dbReference>
<dbReference type="GO" id="GO:0006003">
    <property type="term" value="P:fructose 2,6-bisphosphate metabolic process"/>
    <property type="evidence" value="ECO:0007669"/>
    <property type="project" value="InterPro"/>
</dbReference>